<evidence type="ECO:0000313" key="3">
    <source>
        <dbReference type="Proteomes" id="UP001146468"/>
    </source>
</evidence>
<accession>A0A9X3LV13</accession>
<proteinExistence type="predicted"/>
<dbReference type="InterPro" id="IPR007712">
    <property type="entry name" value="RelE/ParE_toxin"/>
</dbReference>
<sequence>MTGREAVARVRLTDDAVDDLLRLKRKDPQIVRAVLKKMLLLERSPKAGEPLLGSLVGFRKLVVGNRDYRIIWRETRDLDQTPVLVIAEVWAAGARADSEIYKEMNARLERATSVGHPAAHELAAVLKRLGKRYFDLAPNEEPKSTTQLPGWLVEALRANLQLSCDELSALTQDEAQRLLAEYWSRG</sequence>
<evidence type="ECO:0000256" key="1">
    <source>
        <dbReference type="ARBA" id="ARBA00022649"/>
    </source>
</evidence>
<dbReference type="RefSeq" id="WP_269965964.1">
    <property type="nucleotide sequence ID" value="NZ_JAKMUS010000014.1"/>
</dbReference>
<keyword evidence="3" id="KW-1185">Reference proteome</keyword>
<organism evidence="2 3">
    <name type="scientific">Corynebacterium meitnerae</name>
    <dbReference type="NCBI Taxonomy" id="2913498"/>
    <lineage>
        <taxon>Bacteria</taxon>
        <taxon>Bacillati</taxon>
        <taxon>Actinomycetota</taxon>
        <taxon>Actinomycetes</taxon>
        <taxon>Mycobacteriales</taxon>
        <taxon>Corynebacteriaceae</taxon>
        <taxon>Corynebacterium</taxon>
    </lineage>
</organism>
<dbReference type="Gene3D" id="3.30.2310.20">
    <property type="entry name" value="RelE-like"/>
    <property type="match status" value="1"/>
</dbReference>
<comment type="caution">
    <text evidence="2">The sequence shown here is derived from an EMBL/GenBank/DDBJ whole genome shotgun (WGS) entry which is preliminary data.</text>
</comment>
<name>A0A9X3LV13_9CORY</name>
<dbReference type="Proteomes" id="UP001146468">
    <property type="component" value="Unassembled WGS sequence"/>
</dbReference>
<evidence type="ECO:0000313" key="2">
    <source>
        <dbReference type="EMBL" id="MCZ9294542.1"/>
    </source>
</evidence>
<dbReference type="InterPro" id="IPR035093">
    <property type="entry name" value="RelE/ParE_toxin_dom_sf"/>
</dbReference>
<protein>
    <submittedName>
        <fullName evidence="2">Type II toxin-antitoxin system RelE/ParE family toxin</fullName>
    </submittedName>
</protein>
<dbReference type="AlphaFoldDB" id="A0A9X3LV13"/>
<dbReference type="SUPFAM" id="SSF143011">
    <property type="entry name" value="RelE-like"/>
    <property type="match status" value="1"/>
</dbReference>
<reference evidence="2" key="1">
    <citation type="submission" date="2022-02" db="EMBL/GenBank/DDBJ databases">
        <title>Corynebacterium sp. from urogenital microbiome.</title>
        <authorList>
            <person name="Cappelli E.A."/>
            <person name="Ribeiro T.G."/>
            <person name="Peixe L."/>
        </authorList>
    </citation>
    <scope>NUCLEOTIDE SEQUENCE</scope>
    <source>
        <strain evidence="2">C8Ua_172</strain>
    </source>
</reference>
<keyword evidence="1" id="KW-1277">Toxin-antitoxin system</keyword>
<dbReference type="EMBL" id="JAKMUS010000014">
    <property type="protein sequence ID" value="MCZ9294542.1"/>
    <property type="molecule type" value="Genomic_DNA"/>
</dbReference>
<gene>
    <name evidence="2" type="ORF">L8U60_08595</name>
</gene>
<dbReference type="Pfam" id="PF05016">
    <property type="entry name" value="ParE_toxin"/>
    <property type="match status" value="1"/>
</dbReference>